<gene>
    <name evidence="12" type="ORF">GBAR_LOCUS9035</name>
</gene>
<evidence type="ECO:0000256" key="7">
    <source>
        <dbReference type="ARBA" id="ARBA00023180"/>
    </source>
</evidence>
<dbReference type="InterPro" id="IPR002455">
    <property type="entry name" value="GPCR3_GABA-B"/>
</dbReference>
<feature type="domain" description="G-protein coupled receptors family 3 profile" evidence="11">
    <location>
        <begin position="1"/>
        <end position="163"/>
    </location>
</feature>
<dbReference type="GO" id="GO:0038039">
    <property type="term" value="C:G protein-coupled receptor heterodimeric complex"/>
    <property type="evidence" value="ECO:0007669"/>
    <property type="project" value="TreeGrafter"/>
</dbReference>
<dbReference type="PROSITE" id="PS50259">
    <property type="entry name" value="G_PROTEIN_RECEP_F3_4"/>
    <property type="match status" value="1"/>
</dbReference>
<organism evidence="12 13">
    <name type="scientific">Geodia barretti</name>
    <name type="common">Barrett's horny sponge</name>
    <dbReference type="NCBI Taxonomy" id="519541"/>
    <lineage>
        <taxon>Eukaryota</taxon>
        <taxon>Metazoa</taxon>
        <taxon>Porifera</taxon>
        <taxon>Demospongiae</taxon>
        <taxon>Heteroscleromorpha</taxon>
        <taxon>Tetractinellida</taxon>
        <taxon>Astrophorina</taxon>
        <taxon>Geodiidae</taxon>
        <taxon>Geodia</taxon>
    </lineage>
</organism>
<evidence type="ECO:0000313" key="12">
    <source>
        <dbReference type="EMBL" id="CAI8014475.1"/>
    </source>
</evidence>
<evidence type="ECO:0000256" key="4">
    <source>
        <dbReference type="ARBA" id="ARBA00023040"/>
    </source>
</evidence>
<evidence type="ECO:0000256" key="10">
    <source>
        <dbReference type="SAM" id="Phobius"/>
    </source>
</evidence>
<evidence type="ECO:0000256" key="6">
    <source>
        <dbReference type="ARBA" id="ARBA00023170"/>
    </source>
</evidence>
<proteinExistence type="predicted"/>
<comment type="caution">
    <text evidence="12">The sequence shown here is derived from an EMBL/GenBank/DDBJ whole genome shotgun (WGS) entry which is preliminary data.</text>
</comment>
<evidence type="ECO:0000313" key="13">
    <source>
        <dbReference type="Proteomes" id="UP001174909"/>
    </source>
</evidence>
<feature type="transmembrane region" description="Helical" evidence="10">
    <location>
        <begin position="134"/>
        <end position="152"/>
    </location>
</feature>
<dbReference type="GO" id="GO:0004965">
    <property type="term" value="F:G protein-coupled GABA receptor activity"/>
    <property type="evidence" value="ECO:0007669"/>
    <property type="project" value="InterPro"/>
</dbReference>
<keyword evidence="2 10" id="KW-0812">Transmembrane</keyword>
<evidence type="ECO:0000256" key="2">
    <source>
        <dbReference type="ARBA" id="ARBA00022692"/>
    </source>
</evidence>
<sequence length="191" mass="21251">MLAIMVLCFVILDLVMLVIFSLVEGLRGNLRAERVLDKEASSTTTGEQGRIKEFYVYVCDSLAWDIFLGIFYGYKAFLQICGLFLAFATRKVKVKGLDDAKWIAGTIYITSIVLAITILALYTLNDFVNRHTAVFTGGLLIGTTFIMAFVFASKMYALYKDPEGKSVFDRTRPSDRPQASNPSDGVERVVG</sequence>
<keyword evidence="8" id="KW-0807">Transducer</keyword>
<dbReference type="PANTHER" id="PTHR10519">
    <property type="entry name" value="GABA-B RECEPTOR"/>
    <property type="match status" value="1"/>
</dbReference>
<evidence type="ECO:0000256" key="5">
    <source>
        <dbReference type="ARBA" id="ARBA00023136"/>
    </source>
</evidence>
<keyword evidence="5 10" id="KW-0472">Membrane</keyword>
<keyword evidence="4" id="KW-0297">G-protein coupled receptor</keyword>
<dbReference type="AlphaFoldDB" id="A0AA35RMW7"/>
<accession>A0AA35RMW7</accession>
<keyword evidence="7" id="KW-0325">Glycoprotein</keyword>
<protein>
    <submittedName>
        <fullName evidence="12">Gamma-aminobutyric acid type B receptor subunit 2</fullName>
    </submittedName>
</protein>
<evidence type="ECO:0000259" key="11">
    <source>
        <dbReference type="PROSITE" id="PS50259"/>
    </source>
</evidence>
<dbReference type="Proteomes" id="UP001174909">
    <property type="component" value="Unassembled WGS sequence"/>
</dbReference>
<keyword evidence="6 12" id="KW-0675">Receptor</keyword>
<evidence type="ECO:0000256" key="9">
    <source>
        <dbReference type="SAM" id="MobiDB-lite"/>
    </source>
</evidence>
<name>A0AA35RMW7_GEOBA</name>
<comment type="subcellular location">
    <subcellularLocation>
        <location evidence="1">Membrane</location>
        <topology evidence="1">Multi-pass membrane protein</topology>
    </subcellularLocation>
</comment>
<dbReference type="PANTHER" id="PTHR10519:SF74">
    <property type="entry name" value="GAMMA-AMINOBUTYRIC ACID TYPE B RECEPTOR SUBUNIT 2"/>
    <property type="match status" value="1"/>
</dbReference>
<evidence type="ECO:0000256" key="3">
    <source>
        <dbReference type="ARBA" id="ARBA00022989"/>
    </source>
</evidence>
<feature type="transmembrane region" description="Helical" evidence="10">
    <location>
        <begin position="66"/>
        <end position="88"/>
    </location>
</feature>
<feature type="compositionally biased region" description="Basic and acidic residues" evidence="9">
    <location>
        <begin position="165"/>
        <end position="175"/>
    </location>
</feature>
<reference evidence="12" key="1">
    <citation type="submission" date="2023-03" db="EMBL/GenBank/DDBJ databases">
        <authorList>
            <person name="Steffen K."/>
            <person name="Cardenas P."/>
        </authorList>
    </citation>
    <scope>NUCLEOTIDE SEQUENCE</scope>
</reference>
<keyword evidence="13" id="KW-1185">Reference proteome</keyword>
<dbReference type="EMBL" id="CASHTH010001364">
    <property type="protein sequence ID" value="CAI8014475.1"/>
    <property type="molecule type" value="Genomic_DNA"/>
</dbReference>
<dbReference type="InterPro" id="IPR017978">
    <property type="entry name" value="GPCR_3_C"/>
</dbReference>
<dbReference type="GO" id="GO:0007214">
    <property type="term" value="P:gamma-aminobutyric acid signaling pathway"/>
    <property type="evidence" value="ECO:0007669"/>
    <property type="project" value="TreeGrafter"/>
</dbReference>
<feature type="region of interest" description="Disordered" evidence="9">
    <location>
        <begin position="165"/>
        <end position="191"/>
    </location>
</feature>
<evidence type="ECO:0000256" key="1">
    <source>
        <dbReference type="ARBA" id="ARBA00004141"/>
    </source>
</evidence>
<evidence type="ECO:0000256" key="8">
    <source>
        <dbReference type="ARBA" id="ARBA00023224"/>
    </source>
</evidence>
<keyword evidence="3 10" id="KW-1133">Transmembrane helix</keyword>
<dbReference type="Pfam" id="PF00003">
    <property type="entry name" value="7tm_3"/>
    <property type="match status" value="1"/>
</dbReference>
<feature type="transmembrane region" description="Helical" evidence="10">
    <location>
        <begin position="100"/>
        <end position="122"/>
    </location>
</feature>